<evidence type="ECO:0000259" key="13">
    <source>
        <dbReference type="PROSITE" id="PS51846"/>
    </source>
</evidence>
<evidence type="ECO:0008006" key="16">
    <source>
        <dbReference type="Google" id="ProtNLM"/>
    </source>
</evidence>
<accession>Q0AW43</accession>
<dbReference type="GO" id="GO:0050660">
    <property type="term" value="F:flavin adenine dinucleotide binding"/>
    <property type="evidence" value="ECO:0007669"/>
    <property type="project" value="InterPro"/>
</dbReference>
<dbReference type="InterPro" id="IPR044751">
    <property type="entry name" value="Ion_transp-like_CBS"/>
</dbReference>
<dbReference type="STRING" id="335541.Swol_1763"/>
<evidence type="ECO:0000256" key="11">
    <source>
        <dbReference type="SAM" id="Phobius"/>
    </source>
</evidence>
<protein>
    <recommendedName>
        <fullName evidence="16">HlyC/CorC family transporter</fullName>
    </recommendedName>
</protein>
<dbReference type="PROSITE" id="PS51371">
    <property type="entry name" value="CBS"/>
    <property type="match status" value="2"/>
</dbReference>
<dbReference type="Proteomes" id="UP000001968">
    <property type="component" value="Chromosome"/>
</dbReference>
<dbReference type="InterPro" id="IPR000644">
    <property type="entry name" value="CBS_dom"/>
</dbReference>
<evidence type="ECO:0000256" key="9">
    <source>
        <dbReference type="PROSITE-ProRule" id="PRU00703"/>
    </source>
</evidence>
<dbReference type="HOGENOM" id="CLU_015237_4_0_9"/>
<dbReference type="Pfam" id="PF03471">
    <property type="entry name" value="CorC_HlyC"/>
    <property type="match status" value="1"/>
</dbReference>
<evidence type="ECO:0000313" key="15">
    <source>
        <dbReference type="Proteomes" id="UP000001968"/>
    </source>
</evidence>
<gene>
    <name evidence="14" type="ordered locus">Swol_1763</name>
</gene>
<dbReference type="AlphaFoldDB" id="Q0AW43"/>
<dbReference type="Gene3D" id="3.30.465.10">
    <property type="match status" value="1"/>
</dbReference>
<dbReference type="SUPFAM" id="SSF54631">
    <property type="entry name" value="CBS-domain pair"/>
    <property type="match status" value="1"/>
</dbReference>
<dbReference type="OrthoDB" id="9798188at2"/>
<evidence type="ECO:0000313" key="14">
    <source>
        <dbReference type="EMBL" id="ABI69061.1"/>
    </source>
</evidence>
<dbReference type="Pfam" id="PF00571">
    <property type="entry name" value="CBS"/>
    <property type="match status" value="2"/>
</dbReference>
<dbReference type="InterPro" id="IPR046342">
    <property type="entry name" value="CBS_dom_sf"/>
</dbReference>
<keyword evidence="3" id="KW-1003">Cell membrane</keyword>
<name>Q0AW43_SYNWW</name>
<dbReference type="SMART" id="SM01091">
    <property type="entry name" value="CorC_HlyC"/>
    <property type="match status" value="1"/>
</dbReference>
<reference evidence="15" key="1">
    <citation type="journal article" date="2010" name="Environ. Microbiol.">
        <title>The genome of Syntrophomonas wolfei: new insights into syntrophic metabolism and biohydrogen production.</title>
        <authorList>
            <person name="Sieber J.R."/>
            <person name="Sims D.R."/>
            <person name="Han C."/>
            <person name="Kim E."/>
            <person name="Lykidis A."/>
            <person name="Lapidus A.L."/>
            <person name="McDonnald E."/>
            <person name="Rohlin L."/>
            <person name="Culley D.E."/>
            <person name="Gunsalus R."/>
            <person name="McInerney M.J."/>
        </authorList>
    </citation>
    <scope>NUCLEOTIDE SEQUENCE [LARGE SCALE GENOMIC DNA]</scope>
    <source>
        <strain evidence="15">DSM 2245B / Goettingen</strain>
    </source>
</reference>
<dbReference type="FunFam" id="3.10.580.10:FF:000002">
    <property type="entry name" value="Magnesium/cobalt efflux protein CorC"/>
    <property type="match status" value="1"/>
</dbReference>
<dbReference type="InterPro" id="IPR016169">
    <property type="entry name" value="FAD-bd_PCMH_sub2"/>
</dbReference>
<dbReference type="RefSeq" id="WP_011641156.1">
    <property type="nucleotide sequence ID" value="NC_008346.1"/>
</dbReference>
<feature type="domain" description="CBS" evidence="12">
    <location>
        <begin position="293"/>
        <end position="350"/>
    </location>
</feature>
<comment type="similarity">
    <text evidence="2">Belongs to the UPF0053 family.</text>
</comment>
<dbReference type="CDD" id="cd04590">
    <property type="entry name" value="CBS_pair_CorC_HlyC_assoc"/>
    <property type="match status" value="1"/>
</dbReference>
<dbReference type="InterPro" id="IPR002550">
    <property type="entry name" value="CNNM"/>
</dbReference>
<evidence type="ECO:0000256" key="1">
    <source>
        <dbReference type="ARBA" id="ARBA00004651"/>
    </source>
</evidence>
<sequence>MENPAGLNILFSLGKILIALLLVLLNGIFVAAEFAFVKVRPTRIRQLVAEGNKKAEGVQECIEKLDAYLSVSQLGITLSSLGLGWLGEPAVATLLSPLLFRWGITTPALVHSISFLLAFSLITFLHVVFGELAPKTLAIQKAEAISLWLAGPMRAFFYLFYPAVHLLNGTANKVVRLLGLEPEGEIERIHSEEELRMLISESYRGGQINKSEQELLQNVFRFENRIAEEIMVPRPEVIFLDIQAPLEENLAIARQSGHTRFPLCDGSPDRIIGQINIKDIISREEGIEDLNQIRRDIIFIPEVMPLERLLPEFQKRHQHIAVVLDEYGGTAGIVTLENVLEELVGEIQDEFDHEEPEVIVEESGRLLVSGRMFIEDAMERFDLAIDKEEEEQYNTLAGYVLGKLGQRPQEGDVVKQEHLQLEVVKMDGMRIDRIRIRKLPAKPRQD</sequence>
<evidence type="ECO:0000256" key="6">
    <source>
        <dbReference type="ARBA" id="ARBA00022989"/>
    </source>
</evidence>
<dbReference type="PANTHER" id="PTHR43099:SF5">
    <property type="entry name" value="HLYC_CORC FAMILY TRANSPORTER"/>
    <property type="match status" value="1"/>
</dbReference>
<feature type="domain" description="CBS" evidence="12">
    <location>
        <begin position="231"/>
        <end position="290"/>
    </location>
</feature>
<dbReference type="InterPro" id="IPR005170">
    <property type="entry name" value="Transptr-assoc_dom"/>
</dbReference>
<dbReference type="KEGG" id="swo:Swol_1763"/>
<keyword evidence="15" id="KW-1185">Reference proteome</keyword>
<keyword evidence="6 10" id="KW-1133">Transmembrane helix</keyword>
<dbReference type="Gene3D" id="3.10.580.10">
    <property type="entry name" value="CBS-domain"/>
    <property type="match status" value="1"/>
</dbReference>
<dbReference type="PROSITE" id="PS51846">
    <property type="entry name" value="CNNM"/>
    <property type="match status" value="1"/>
</dbReference>
<evidence type="ECO:0000256" key="10">
    <source>
        <dbReference type="PROSITE-ProRule" id="PRU01193"/>
    </source>
</evidence>
<evidence type="ECO:0000256" key="7">
    <source>
        <dbReference type="ARBA" id="ARBA00023122"/>
    </source>
</evidence>
<evidence type="ECO:0000256" key="8">
    <source>
        <dbReference type="ARBA" id="ARBA00023136"/>
    </source>
</evidence>
<evidence type="ECO:0000256" key="2">
    <source>
        <dbReference type="ARBA" id="ARBA00006337"/>
    </source>
</evidence>
<evidence type="ECO:0000259" key="12">
    <source>
        <dbReference type="PROSITE" id="PS51371"/>
    </source>
</evidence>
<dbReference type="SUPFAM" id="SSF56176">
    <property type="entry name" value="FAD-binding/transporter-associated domain-like"/>
    <property type="match status" value="1"/>
</dbReference>
<dbReference type="GO" id="GO:0005886">
    <property type="term" value="C:plasma membrane"/>
    <property type="evidence" value="ECO:0007669"/>
    <property type="project" value="UniProtKB-SubCell"/>
</dbReference>
<evidence type="ECO:0000256" key="3">
    <source>
        <dbReference type="ARBA" id="ARBA00022475"/>
    </source>
</evidence>
<proteinExistence type="inferred from homology"/>
<evidence type="ECO:0000256" key="5">
    <source>
        <dbReference type="ARBA" id="ARBA00022737"/>
    </source>
</evidence>
<feature type="transmembrane region" description="Helical" evidence="11">
    <location>
        <begin position="16"/>
        <end position="37"/>
    </location>
</feature>
<keyword evidence="5" id="KW-0677">Repeat</keyword>
<keyword evidence="8 10" id="KW-0472">Membrane</keyword>
<feature type="transmembrane region" description="Helical" evidence="11">
    <location>
        <begin position="145"/>
        <end position="164"/>
    </location>
</feature>
<dbReference type="PANTHER" id="PTHR43099">
    <property type="entry name" value="UPF0053 PROTEIN YRKA"/>
    <property type="match status" value="1"/>
</dbReference>
<organism evidence="14 15">
    <name type="scientific">Syntrophomonas wolfei subsp. wolfei (strain DSM 2245B / Goettingen)</name>
    <dbReference type="NCBI Taxonomy" id="335541"/>
    <lineage>
        <taxon>Bacteria</taxon>
        <taxon>Bacillati</taxon>
        <taxon>Bacillota</taxon>
        <taxon>Clostridia</taxon>
        <taxon>Eubacteriales</taxon>
        <taxon>Syntrophomonadaceae</taxon>
        <taxon>Syntrophomonas</taxon>
    </lineage>
</organism>
<dbReference type="InterPro" id="IPR036318">
    <property type="entry name" value="FAD-bd_PCMH-like_sf"/>
</dbReference>
<comment type="subcellular location">
    <subcellularLocation>
        <location evidence="1">Cell membrane</location>
        <topology evidence="1">Multi-pass membrane protein</topology>
    </subcellularLocation>
</comment>
<evidence type="ECO:0000256" key="4">
    <source>
        <dbReference type="ARBA" id="ARBA00022692"/>
    </source>
</evidence>
<dbReference type="EMBL" id="CP000448">
    <property type="protein sequence ID" value="ABI69061.1"/>
    <property type="molecule type" value="Genomic_DNA"/>
</dbReference>
<dbReference type="InterPro" id="IPR051676">
    <property type="entry name" value="UPF0053_domain"/>
</dbReference>
<feature type="transmembrane region" description="Helical" evidence="11">
    <location>
        <begin position="112"/>
        <end position="133"/>
    </location>
</feature>
<dbReference type="Pfam" id="PF01595">
    <property type="entry name" value="CNNM"/>
    <property type="match status" value="1"/>
</dbReference>
<keyword evidence="7 9" id="KW-0129">CBS domain</keyword>
<dbReference type="eggNOG" id="COG1253">
    <property type="taxonomic scope" value="Bacteria"/>
</dbReference>
<keyword evidence="4 10" id="KW-0812">Transmembrane</keyword>
<feature type="domain" description="CNNM transmembrane" evidence="13">
    <location>
        <begin position="8"/>
        <end position="212"/>
    </location>
</feature>